<evidence type="ECO:0000313" key="1">
    <source>
        <dbReference type="EMBL" id="OHA70128.1"/>
    </source>
</evidence>
<organism evidence="1 2">
    <name type="scientific">Candidatus Wildermuthbacteria bacterium RIFCSPHIGHO2_12_FULL_40_12</name>
    <dbReference type="NCBI Taxonomy" id="1802457"/>
    <lineage>
        <taxon>Bacteria</taxon>
        <taxon>Candidatus Wildermuthiibacteriota</taxon>
    </lineage>
</organism>
<accession>A0A1G2RC81</accession>
<reference evidence="1 2" key="1">
    <citation type="journal article" date="2016" name="Nat. Commun.">
        <title>Thousands of microbial genomes shed light on interconnected biogeochemical processes in an aquifer system.</title>
        <authorList>
            <person name="Anantharaman K."/>
            <person name="Brown C.T."/>
            <person name="Hug L.A."/>
            <person name="Sharon I."/>
            <person name="Castelle C.J."/>
            <person name="Probst A.J."/>
            <person name="Thomas B.C."/>
            <person name="Singh A."/>
            <person name="Wilkins M.J."/>
            <person name="Karaoz U."/>
            <person name="Brodie E.L."/>
            <person name="Williams K.H."/>
            <person name="Hubbard S.S."/>
            <person name="Banfield J.F."/>
        </authorList>
    </citation>
    <scope>NUCLEOTIDE SEQUENCE [LARGE SCALE GENOMIC DNA]</scope>
</reference>
<dbReference type="AlphaFoldDB" id="A0A1G2RC81"/>
<comment type="caution">
    <text evidence="1">The sequence shown here is derived from an EMBL/GenBank/DDBJ whole genome shotgun (WGS) entry which is preliminary data.</text>
</comment>
<proteinExistence type="predicted"/>
<sequence>MFQIKNEKVKTNLINGLRCLSSREINQSAGPVEQFRTNYFWATPIRNSSAGLSALPKISK</sequence>
<protein>
    <submittedName>
        <fullName evidence="1">Uncharacterized protein</fullName>
    </submittedName>
</protein>
<dbReference type="EMBL" id="MHUC01000036">
    <property type="protein sequence ID" value="OHA70128.1"/>
    <property type="molecule type" value="Genomic_DNA"/>
</dbReference>
<dbReference type="Proteomes" id="UP000177078">
    <property type="component" value="Unassembled WGS sequence"/>
</dbReference>
<gene>
    <name evidence="1" type="ORF">A3F15_01300</name>
</gene>
<name>A0A1G2RC81_9BACT</name>
<evidence type="ECO:0000313" key="2">
    <source>
        <dbReference type="Proteomes" id="UP000177078"/>
    </source>
</evidence>